<dbReference type="InterPro" id="IPR007110">
    <property type="entry name" value="Ig-like_dom"/>
</dbReference>
<evidence type="ECO:0000313" key="2">
    <source>
        <dbReference type="Ensembl" id="ENSACIP00000029040.1"/>
    </source>
</evidence>
<dbReference type="Ensembl" id="ENSACIT00000029811.1">
    <property type="protein sequence ID" value="ENSACIP00000029040.1"/>
    <property type="gene ID" value="ENSACIG00000022491.1"/>
</dbReference>
<dbReference type="Proteomes" id="UP000261340">
    <property type="component" value="Unplaced"/>
</dbReference>
<proteinExistence type="predicted"/>
<protein>
    <submittedName>
        <fullName evidence="2">Glycoprotein A33 (transmembrane), paralog b</fullName>
    </submittedName>
</protein>
<name>A0A3Q0SVX3_AMPCI</name>
<dbReference type="AlphaFoldDB" id="A0A3Q0SVX3"/>
<dbReference type="STRING" id="61819.ENSACIP00000029040"/>
<dbReference type="PANTHER" id="PTHR44969">
    <property type="entry name" value="CELL SURFACE A33 ANTIGEN"/>
    <property type="match status" value="1"/>
</dbReference>
<dbReference type="PANTHER" id="PTHR44969:SF1">
    <property type="entry name" value="CELL SURFACE A33 ANTIGEN"/>
    <property type="match status" value="1"/>
</dbReference>
<dbReference type="Gene3D" id="2.60.40.10">
    <property type="entry name" value="Immunoglobulins"/>
    <property type="match status" value="2"/>
</dbReference>
<sequence length="153" mass="16870">WSGKPVEIAPSYEGRASMEVNNQVSTLHLTKVTMQDNRRFQCSILIPGDDDGTPAVTTTLLVLAPSPPICKLQGSAEYFYNITLTCMSEEGSPEPTYDWKSYSVDNIPRQFPPKAFQDGALSLFNITRETSGFYICTSKNRIASASCNFTLAV</sequence>
<dbReference type="InterPro" id="IPR013783">
    <property type="entry name" value="Ig-like_fold"/>
</dbReference>
<reference evidence="2" key="2">
    <citation type="submission" date="2025-09" db="UniProtKB">
        <authorList>
            <consortium name="Ensembl"/>
        </authorList>
    </citation>
    <scope>IDENTIFICATION</scope>
</reference>
<dbReference type="GO" id="GO:0005886">
    <property type="term" value="C:plasma membrane"/>
    <property type="evidence" value="ECO:0007669"/>
    <property type="project" value="InterPro"/>
</dbReference>
<dbReference type="Pfam" id="PF13927">
    <property type="entry name" value="Ig_3"/>
    <property type="match status" value="1"/>
</dbReference>
<dbReference type="PROSITE" id="PS50835">
    <property type="entry name" value="IG_LIKE"/>
    <property type="match status" value="1"/>
</dbReference>
<dbReference type="OMA" id="FICISQN"/>
<dbReference type="SUPFAM" id="SSF48726">
    <property type="entry name" value="Immunoglobulin"/>
    <property type="match status" value="2"/>
</dbReference>
<dbReference type="InterPro" id="IPR042474">
    <property type="entry name" value="A33"/>
</dbReference>
<dbReference type="GeneTree" id="ENSGT00940000160248"/>
<keyword evidence="3" id="KW-1185">Reference proteome</keyword>
<evidence type="ECO:0000259" key="1">
    <source>
        <dbReference type="PROSITE" id="PS50835"/>
    </source>
</evidence>
<feature type="domain" description="Ig-like" evidence="1">
    <location>
        <begin position="54"/>
        <end position="152"/>
    </location>
</feature>
<organism evidence="2 3">
    <name type="scientific">Amphilophus citrinellus</name>
    <name type="common">Midas cichlid</name>
    <name type="synonym">Cichlasoma citrinellum</name>
    <dbReference type="NCBI Taxonomy" id="61819"/>
    <lineage>
        <taxon>Eukaryota</taxon>
        <taxon>Metazoa</taxon>
        <taxon>Chordata</taxon>
        <taxon>Craniata</taxon>
        <taxon>Vertebrata</taxon>
        <taxon>Euteleostomi</taxon>
        <taxon>Actinopterygii</taxon>
        <taxon>Neopterygii</taxon>
        <taxon>Teleostei</taxon>
        <taxon>Neoteleostei</taxon>
        <taxon>Acanthomorphata</taxon>
        <taxon>Ovalentaria</taxon>
        <taxon>Cichlomorphae</taxon>
        <taxon>Cichliformes</taxon>
        <taxon>Cichlidae</taxon>
        <taxon>New World cichlids</taxon>
        <taxon>Cichlasomatinae</taxon>
        <taxon>Heroini</taxon>
        <taxon>Amphilophus</taxon>
    </lineage>
</organism>
<reference evidence="2" key="1">
    <citation type="submission" date="2025-08" db="UniProtKB">
        <authorList>
            <consortium name="Ensembl"/>
        </authorList>
    </citation>
    <scope>IDENTIFICATION</scope>
</reference>
<accession>A0A3Q0SVX3</accession>
<evidence type="ECO:0000313" key="3">
    <source>
        <dbReference type="Proteomes" id="UP000261340"/>
    </source>
</evidence>
<dbReference type="InterPro" id="IPR036179">
    <property type="entry name" value="Ig-like_dom_sf"/>
</dbReference>